<dbReference type="GO" id="GO:0060285">
    <property type="term" value="P:cilium-dependent cell motility"/>
    <property type="evidence" value="ECO:0007669"/>
    <property type="project" value="UniProtKB-ARBA"/>
</dbReference>
<dbReference type="SMART" id="SM00320">
    <property type="entry name" value="WD40"/>
    <property type="match status" value="7"/>
</dbReference>
<dbReference type="InterPro" id="IPR015943">
    <property type="entry name" value="WD40/YVTN_repeat-like_dom_sf"/>
</dbReference>
<evidence type="ECO:0000256" key="11">
    <source>
        <dbReference type="ARBA" id="ARBA00060934"/>
    </source>
</evidence>
<evidence type="ECO:0000256" key="4">
    <source>
        <dbReference type="ARBA" id="ARBA00022737"/>
    </source>
</evidence>
<dbReference type="PANTHER" id="PTHR14885:SF3">
    <property type="entry name" value="CILIA- AND FLAGELLA-ASSOCIATED PROTEIN 44"/>
    <property type="match status" value="1"/>
</dbReference>
<keyword evidence="7" id="KW-0969">Cilium</keyword>
<keyword evidence="18" id="KW-1185">Reference proteome</keyword>
<evidence type="ECO:0000256" key="13">
    <source>
        <dbReference type="PROSITE-ProRule" id="PRU00221"/>
    </source>
</evidence>
<dbReference type="PROSITE" id="PS50082">
    <property type="entry name" value="WD_REPEATS_2"/>
    <property type="match status" value="3"/>
</dbReference>
<feature type="region of interest" description="Disordered" evidence="15">
    <location>
        <begin position="1"/>
        <end position="102"/>
    </location>
</feature>
<dbReference type="InterPro" id="IPR019775">
    <property type="entry name" value="WD40_repeat_CS"/>
</dbReference>
<accession>L5L3F2</accession>
<dbReference type="InterPro" id="IPR036322">
    <property type="entry name" value="WD40_repeat_dom_sf"/>
</dbReference>
<gene>
    <name evidence="17" type="ORF">PAL_GLEAN10013383</name>
</gene>
<evidence type="ECO:0000256" key="1">
    <source>
        <dbReference type="ARBA" id="ARBA00004611"/>
    </source>
</evidence>
<feature type="region of interest" description="Disordered" evidence="15">
    <location>
        <begin position="628"/>
        <end position="669"/>
    </location>
</feature>
<feature type="compositionally biased region" description="Acidic residues" evidence="15">
    <location>
        <begin position="1581"/>
        <end position="1611"/>
    </location>
</feature>
<comment type="similarity">
    <text evidence="11">Belongs to the CFAP44 family.</text>
</comment>
<dbReference type="STRING" id="9402.L5L3F2"/>
<dbReference type="GO" id="GO:0003341">
    <property type="term" value="P:cilium movement"/>
    <property type="evidence" value="ECO:0007669"/>
    <property type="project" value="UniProtKB-ARBA"/>
</dbReference>
<dbReference type="EMBL" id="KB030337">
    <property type="protein sequence ID" value="ELK18172.1"/>
    <property type="molecule type" value="Genomic_DNA"/>
</dbReference>
<feature type="compositionally biased region" description="Basic and acidic residues" evidence="15">
    <location>
        <begin position="1142"/>
        <end position="1167"/>
    </location>
</feature>
<evidence type="ECO:0000259" key="16">
    <source>
        <dbReference type="Pfam" id="PF23409"/>
    </source>
</evidence>
<evidence type="ECO:0000256" key="8">
    <source>
        <dbReference type="ARBA" id="ARBA00023212"/>
    </source>
</evidence>
<dbReference type="InterPro" id="IPR001680">
    <property type="entry name" value="WD40_rpt"/>
</dbReference>
<evidence type="ECO:0000256" key="10">
    <source>
        <dbReference type="ARBA" id="ARBA00055223"/>
    </source>
</evidence>
<dbReference type="Pfam" id="PF23409">
    <property type="entry name" value="Beta-prop_EML"/>
    <property type="match status" value="1"/>
</dbReference>
<evidence type="ECO:0000313" key="17">
    <source>
        <dbReference type="EMBL" id="ELK18172.1"/>
    </source>
</evidence>
<dbReference type="Gene3D" id="2.130.10.10">
    <property type="entry name" value="YVTN repeat-like/Quinoprotein amine dehydrogenase"/>
    <property type="match status" value="3"/>
</dbReference>
<name>L5L3F2_PTEAL</name>
<feature type="coiled-coil region" evidence="14">
    <location>
        <begin position="1741"/>
        <end position="1775"/>
    </location>
</feature>
<evidence type="ECO:0000256" key="3">
    <source>
        <dbReference type="ARBA" id="ARBA00022574"/>
    </source>
</evidence>
<dbReference type="SUPFAM" id="SSF50978">
    <property type="entry name" value="WD40 repeat-like"/>
    <property type="match status" value="2"/>
</dbReference>
<feature type="compositionally biased region" description="Basic and acidic residues" evidence="15">
    <location>
        <begin position="1"/>
        <end position="18"/>
    </location>
</feature>
<feature type="repeat" description="WD" evidence="13">
    <location>
        <begin position="366"/>
        <end position="405"/>
    </location>
</feature>
<feature type="coiled-coil region" evidence="14">
    <location>
        <begin position="1493"/>
        <end position="1548"/>
    </location>
</feature>
<dbReference type="PANTHER" id="PTHR14885">
    <property type="entry name" value="CILIA- AND FLAGELLA-ASSOCIATED PROTEIN 43-RELATED"/>
    <property type="match status" value="1"/>
</dbReference>
<proteinExistence type="inferred from homology"/>
<sequence>MKEPDDQDTDRRESDRSRSSRRQSLKSSQSAPRASIKEDDRILEDTTNETFSEEEESYVEEDDSYVEHLERSSSSIQDDYVESTGKSQYMETPHSAEEEAEKEVKKKISQSFFYDYKELVSMPFVTPDSNIPLDLLTLVHSFGYDCRRRANLQLLDSNTVAYIAGNQLILLNLKTKEQFYLRSSSGRGIGVIGVHPDKTYFTVAEKGVSPKIIIYEYPSLKPYRILRDGTDLAYAYVDFNCDGTLLASIGGNPDHTLTIWNWKEEQPILRTKAFSQEVFKVTFNPDNDEQLTTSGSGHIKFWEMALTFTGLKLQGSLGRFGKTATTDIEGYMELPDGKVLSGSEWGNMLVWEAGLIKVELCRAGNISCHQGPINQIMLDEGEVITVGSDGCIRIWDFETIDTADAIDESGLIEIEPINELQVDKNVKLFSMIKMNETGHNFWLAQTQDPECLFHFHSGAIEALVVSPITYLMATTGLDCSIRIYDFASKTPLSHVKFKQGGTALAWVPRLISYTGAQIIVGFEDGVVRILELYDPKGLTIFAGRKKFLDADLHLKYVFKPHTAHITALAYERDGEILATGSKDKTVFFFDVEKDYKPIGFITTPGPVCQLVWSTASHRLIEIEKRKKQKELKEKEKEERRKQLAATMGEDGEKEFHEEEEEEEEEEEPLPEIFIPSTPCHILCGFYSGPGKFWVSLTVLKGSGLRGGGQSGDEGQDDKMMDGHGHPKGALASRAPGSPRQQRRLHFTMIPKGAGGARWPETQEQTDRQTMCSGLPQSLHHTLGPGLRRPPAASAQSVQGKGNKEERRGTQGSAGRWLPRAGVDEEDQEPLIPFLILCWLWRDFLGDGYDAGFLYHCEFPTYDKNSDITEKKDEPFDFRFLEDTEDNPIHTITFSINQDMMFCGMQDGAIRVYILNENDLSLKNMENYWHFNIHDSTYGCIKGISTSFDDRFLVTAGADSNIFVFSIFPEFELRKGIKAKVPSARFGIETEPIPEDIEDPKAYSIEDARKKREHDKLMKEVEEIKAGKREQLRALRNEFQKLLQMNEELPEHMQFKRTDFDLDSKIRAEINRKTVHKIQQVEKELAWEKEKHQLGLMKLQNRFRDSLQSDAIVVHAIQSDHKIASYRLMKPSKYFRAKQASQSERRPSKMERFDKEGVGKQESQKDKGGTVGMPEEIIEKGKEFRPKTLSQIMVENQIEKTRKLILKAERAQFKIQQRKKEWEELYKSKPADDYEDPKDVQAIKEAQMYMGDFNLKTAPDYKIPEHMRINAAKKEEELGHLDSMTHTKKMNMNKCIVSLRDLKVAVIEEIQCLVQELKNIQSTLHISKHIPIPQIPQIHPEEVPEKRFHYDEQTLQTFKLQNTERKSEKTPQMEQAVSIGQSGGFLRLSSGKDGDLTTRDSVSRSSKASSFGLDNTKLIEFEKADPSDVELEIMRRDEIKNIYMQQYLTNRIKELTITFDAELHLLRHQKLKLDTQMKLSDLHHVTLFQEILLLKNFEKQENILQERVNSLDKEEQDMQWKINETLKEMEEKKNEINKLQEQEKALYAGFQTALGENNKFANFLMKVLKKRIKRVKKKEVEGDADEDEDSDESSEEESSLESDEDESGSEAEVFDDSICPTNCDVGLFELALQLREKRLDIEEALVEEKKIIDNLKKEYDTLSKKVKIIATNLNAAEEDLEAYQREKQQRLNELLVVIPLKLHQIEYVVFGEIPSDLSGTLVFSNRSLGQLQDRIVQLHEENSKQQKINKEFRERRKQLIREKREMAKTIQKMEETVRQLMISKFGRVIDLEALQTLSVNTTLEELKIRKLRKELLNAKEIKMWEEKIAQVRWELMMKTKEHTKKLHQMNDLCIEKKKLDSRLNTLQNQQGNAFQGPRKADTVAREKVTQLIHFQAERILALKEEIALLRKKGGLILPPIQTPQENR</sequence>
<evidence type="ECO:0000256" key="7">
    <source>
        <dbReference type="ARBA" id="ARBA00023069"/>
    </source>
</evidence>
<reference evidence="18" key="1">
    <citation type="journal article" date="2013" name="Science">
        <title>Comparative analysis of bat genomes provides insight into the evolution of flight and immunity.</title>
        <authorList>
            <person name="Zhang G."/>
            <person name="Cowled C."/>
            <person name="Shi Z."/>
            <person name="Huang Z."/>
            <person name="Bishop-Lilly K.A."/>
            <person name="Fang X."/>
            <person name="Wynne J.W."/>
            <person name="Xiong Z."/>
            <person name="Baker M.L."/>
            <person name="Zhao W."/>
            <person name="Tachedjian M."/>
            <person name="Zhu Y."/>
            <person name="Zhou P."/>
            <person name="Jiang X."/>
            <person name="Ng J."/>
            <person name="Yang L."/>
            <person name="Wu L."/>
            <person name="Xiao J."/>
            <person name="Feng Y."/>
            <person name="Chen Y."/>
            <person name="Sun X."/>
            <person name="Zhang Y."/>
            <person name="Marsh G.A."/>
            <person name="Crameri G."/>
            <person name="Broder C.C."/>
            <person name="Frey K.G."/>
            <person name="Wang L.F."/>
            <person name="Wang J."/>
        </authorList>
    </citation>
    <scope>NUCLEOTIDE SEQUENCE [LARGE SCALE GENOMIC DNA]</scope>
</reference>
<dbReference type="Pfam" id="PF00400">
    <property type="entry name" value="WD40"/>
    <property type="match status" value="1"/>
</dbReference>
<evidence type="ECO:0000256" key="9">
    <source>
        <dbReference type="ARBA" id="ARBA00023273"/>
    </source>
</evidence>
<feature type="repeat" description="WD" evidence="13">
    <location>
        <begin position="558"/>
        <end position="592"/>
    </location>
</feature>
<keyword evidence="6 14" id="KW-0175">Coiled coil</keyword>
<keyword evidence="9" id="KW-0966">Cell projection</keyword>
<feature type="region of interest" description="Disordered" evidence="15">
    <location>
        <begin position="773"/>
        <end position="821"/>
    </location>
</feature>
<evidence type="ECO:0000256" key="15">
    <source>
        <dbReference type="SAM" id="MobiDB-lite"/>
    </source>
</evidence>
<dbReference type="PROSITE" id="PS00678">
    <property type="entry name" value="WD_REPEATS_1"/>
    <property type="match status" value="1"/>
</dbReference>
<feature type="region of interest" description="Disordered" evidence="15">
    <location>
        <begin position="1388"/>
        <end position="1408"/>
    </location>
</feature>
<dbReference type="InParanoid" id="L5L3F2"/>
<feature type="compositionally biased region" description="Basic and acidic residues" evidence="15">
    <location>
        <begin position="1389"/>
        <end position="1401"/>
    </location>
</feature>
<dbReference type="PROSITE" id="PS50294">
    <property type="entry name" value="WD_REPEATS_REGION"/>
    <property type="match status" value="1"/>
</dbReference>
<keyword evidence="5" id="KW-0282">Flagellum</keyword>
<feature type="region of interest" description="Disordered" evidence="15">
    <location>
        <begin position="704"/>
        <end position="740"/>
    </location>
</feature>
<feature type="compositionally biased region" description="Acidic residues" evidence="15">
    <location>
        <begin position="649"/>
        <end position="669"/>
    </location>
</feature>
<feature type="region of interest" description="Disordered" evidence="15">
    <location>
        <begin position="1136"/>
        <end position="1171"/>
    </location>
</feature>
<dbReference type="eggNOG" id="KOG2106">
    <property type="taxonomic scope" value="Eukaryota"/>
</dbReference>
<keyword evidence="3 13" id="KW-0853">WD repeat</keyword>
<protein>
    <recommendedName>
        <fullName evidence="12">Cilia- and flagella-associated protein 44</fullName>
    </recommendedName>
</protein>
<evidence type="ECO:0000256" key="5">
    <source>
        <dbReference type="ARBA" id="ARBA00022846"/>
    </source>
</evidence>
<feature type="domain" description="EML-like first beta-propeller" evidence="16">
    <location>
        <begin position="192"/>
        <end position="398"/>
    </location>
</feature>
<dbReference type="Proteomes" id="UP000010552">
    <property type="component" value="Unassembled WGS sequence"/>
</dbReference>
<feature type="region of interest" description="Disordered" evidence="15">
    <location>
        <begin position="1578"/>
        <end position="1611"/>
    </location>
</feature>
<feature type="coiled-coil region" evidence="14">
    <location>
        <begin position="1637"/>
        <end position="1692"/>
    </location>
</feature>
<keyword evidence="2" id="KW-0963">Cytoplasm</keyword>
<organism evidence="17 18">
    <name type="scientific">Pteropus alecto</name>
    <name type="common">Black flying fox</name>
    <dbReference type="NCBI Taxonomy" id="9402"/>
    <lineage>
        <taxon>Eukaryota</taxon>
        <taxon>Metazoa</taxon>
        <taxon>Chordata</taxon>
        <taxon>Craniata</taxon>
        <taxon>Vertebrata</taxon>
        <taxon>Euteleostomi</taxon>
        <taxon>Mammalia</taxon>
        <taxon>Eutheria</taxon>
        <taxon>Laurasiatheria</taxon>
        <taxon>Chiroptera</taxon>
        <taxon>Yinpterochiroptera</taxon>
        <taxon>Pteropodoidea</taxon>
        <taxon>Pteropodidae</taxon>
        <taxon>Pteropodinae</taxon>
        <taxon>Pteropus</taxon>
    </lineage>
</organism>
<keyword evidence="4" id="KW-0677">Repeat</keyword>
<feature type="compositionally biased region" description="Basic and acidic residues" evidence="15">
    <location>
        <begin position="628"/>
        <end position="641"/>
    </location>
</feature>
<evidence type="ECO:0000256" key="6">
    <source>
        <dbReference type="ARBA" id="ARBA00023054"/>
    </source>
</evidence>
<feature type="coiled-coil region" evidence="14">
    <location>
        <begin position="1017"/>
        <end position="1044"/>
    </location>
</feature>
<evidence type="ECO:0000256" key="12">
    <source>
        <dbReference type="ARBA" id="ARBA00074727"/>
    </source>
</evidence>
<dbReference type="InterPro" id="IPR055439">
    <property type="entry name" value="Beta-prop_EML_1st"/>
</dbReference>
<dbReference type="FunFam" id="2.130.10.10:FF:000401">
    <property type="entry name" value="Cilia- and flagella-associated protein 44"/>
    <property type="match status" value="1"/>
</dbReference>
<evidence type="ECO:0000256" key="14">
    <source>
        <dbReference type="SAM" id="Coils"/>
    </source>
</evidence>
<feature type="repeat" description="WD" evidence="13">
    <location>
        <begin position="453"/>
        <end position="494"/>
    </location>
</feature>
<comment type="subcellular location">
    <subcellularLocation>
        <location evidence="1">Cytoplasm</location>
        <location evidence="1">Cytoskeleton</location>
        <location evidence="1">Flagellum axoneme</location>
    </subcellularLocation>
</comment>
<evidence type="ECO:0000256" key="2">
    <source>
        <dbReference type="ARBA" id="ARBA00022490"/>
    </source>
</evidence>
<keyword evidence="8" id="KW-0206">Cytoskeleton</keyword>
<feature type="compositionally biased region" description="Acidic residues" evidence="15">
    <location>
        <begin position="51"/>
        <end position="64"/>
    </location>
</feature>
<feature type="compositionally biased region" description="Basic and acidic residues" evidence="15">
    <location>
        <begin position="35"/>
        <end position="44"/>
    </location>
</feature>
<evidence type="ECO:0000313" key="18">
    <source>
        <dbReference type="Proteomes" id="UP000010552"/>
    </source>
</evidence>
<comment type="function">
    <text evidence="10">Flagellar protein involved in sperm flagellum axoneme organization and function.</text>
</comment>